<keyword evidence="3" id="KW-0378">Hydrolase</keyword>
<evidence type="ECO:0000313" key="9">
    <source>
        <dbReference type="Proteomes" id="UP000595140"/>
    </source>
</evidence>
<keyword evidence="9" id="KW-1185">Reference proteome</keyword>
<dbReference type="EMBL" id="OOIL02000049">
    <property type="protein sequence ID" value="VFQ59820.1"/>
    <property type="molecule type" value="Genomic_DNA"/>
</dbReference>
<dbReference type="EC" id="3.1.3.16" evidence="2"/>
<dbReference type="InterPro" id="IPR039189">
    <property type="entry name" value="Fcp1"/>
</dbReference>
<sequence length="245" mass="28102">MDCLSPDGDSITAGVRDRDLESLLSRKKLHLVLDLDHTLVHSVRCSRLSVHDKELLKKSKYEDSFLFDKGARVLKLRPGVRAFLEKANRMFDLSIYTMGCAEYAKRVSKLFDPEDSGLFGDHNLRIFSRKNCTTEKQKGLDIVLSHPRVVLIVDDTPTVWAENDRENVLTISPYCFFGKQKGSAESVFYDESKEHDRELDRVLAVLSEVHFRFYYYDNFEGDCGSRDVVKVLEMVRTSNHLSAVV</sequence>
<dbReference type="SMART" id="SM00577">
    <property type="entry name" value="CPDc"/>
    <property type="match status" value="1"/>
</dbReference>
<evidence type="ECO:0000256" key="1">
    <source>
        <dbReference type="ARBA" id="ARBA00004123"/>
    </source>
</evidence>
<dbReference type="InterPro" id="IPR036412">
    <property type="entry name" value="HAD-like_sf"/>
</dbReference>
<feature type="domain" description="FCP1 homology" evidence="7">
    <location>
        <begin position="24"/>
        <end position="195"/>
    </location>
</feature>
<organism evidence="8 9">
    <name type="scientific">Cuscuta campestris</name>
    <dbReference type="NCBI Taxonomy" id="132261"/>
    <lineage>
        <taxon>Eukaryota</taxon>
        <taxon>Viridiplantae</taxon>
        <taxon>Streptophyta</taxon>
        <taxon>Embryophyta</taxon>
        <taxon>Tracheophyta</taxon>
        <taxon>Spermatophyta</taxon>
        <taxon>Magnoliopsida</taxon>
        <taxon>eudicotyledons</taxon>
        <taxon>Gunneridae</taxon>
        <taxon>Pentapetalae</taxon>
        <taxon>asterids</taxon>
        <taxon>lamiids</taxon>
        <taxon>Solanales</taxon>
        <taxon>Convolvulaceae</taxon>
        <taxon>Cuscuteae</taxon>
        <taxon>Cuscuta</taxon>
        <taxon>Cuscuta subgen. Grammica</taxon>
        <taxon>Cuscuta sect. Cleistogrammica</taxon>
    </lineage>
</organism>
<comment type="catalytic activity">
    <reaction evidence="6">
        <text>O-phospho-L-threonyl-[protein] + H2O = L-threonyl-[protein] + phosphate</text>
        <dbReference type="Rhea" id="RHEA:47004"/>
        <dbReference type="Rhea" id="RHEA-COMP:11060"/>
        <dbReference type="Rhea" id="RHEA-COMP:11605"/>
        <dbReference type="ChEBI" id="CHEBI:15377"/>
        <dbReference type="ChEBI" id="CHEBI:30013"/>
        <dbReference type="ChEBI" id="CHEBI:43474"/>
        <dbReference type="ChEBI" id="CHEBI:61977"/>
        <dbReference type="EC" id="3.1.3.16"/>
    </reaction>
</comment>
<protein>
    <recommendedName>
        <fullName evidence="2">protein-serine/threonine phosphatase</fullName>
        <ecNumber evidence="2">3.1.3.16</ecNumber>
    </recommendedName>
</protein>
<evidence type="ECO:0000259" key="7">
    <source>
        <dbReference type="PROSITE" id="PS50969"/>
    </source>
</evidence>
<dbReference type="OrthoDB" id="10249888at2759"/>
<dbReference type="SUPFAM" id="SSF56784">
    <property type="entry name" value="HAD-like"/>
    <property type="match status" value="1"/>
</dbReference>
<dbReference type="InterPro" id="IPR023214">
    <property type="entry name" value="HAD_sf"/>
</dbReference>
<accession>A0A484K2X6</accession>
<dbReference type="Gene3D" id="3.40.50.1000">
    <property type="entry name" value="HAD superfamily/HAD-like"/>
    <property type="match status" value="1"/>
</dbReference>
<evidence type="ECO:0000256" key="2">
    <source>
        <dbReference type="ARBA" id="ARBA00013081"/>
    </source>
</evidence>
<reference evidence="8 9" key="1">
    <citation type="submission" date="2018-04" db="EMBL/GenBank/DDBJ databases">
        <authorList>
            <person name="Vogel A."/>
        </authorList>
    </citation>
    <scope>NUCLEOTIDE SEQUENCE [LARGE SCALE GENOMIC DNA]</scope>
</reference>
<comment type="catalytic activity">
    <reaction evidence="5">
        <text>O-phospho-L-seryl-[protein] + H2O = L-seryl-[protein] + phosphate</text>
        <dbReference type="Rhea" id="RHEA:20629"/>
        <dbReference type="Rhea" id="RHEA-COMP:9863"/>
        <dbReference type="Rhea" id="RHEA-COMP:11604"/>
        <dbReference type="ChEBI" id="CHEBI:15377"/>
        <dbReference type="ChEBI" id="CHEBI:29999"/>
        <dbReference type="ChEBI" id="CHEBI:43474"/>
        <dbReference type="ChEBI" id="CHEBI:83421"/>
        <dbReference type="EC" id="3.1.3.16"/>
    </reaction>
</comment>
<comment type="subcellular location">
    <subcellularLocation>
        <location evidence="1">Nucleus</location>
    </subcellularLocation>
</comment>
<dbReference type="Pfam" id="PF03031">
    <property type="entry name" value="NIF"/>
    <property type="match status" value="1"/>
</dbReference>
<dbReference type="PROSITE" id="PS50969">
    <property type="entry name" value="FCP1"/>
    <property type="match status" value="1"/>
</dbReference>
<gene>
    <name evidence="8" type="ORF">CCAM_LOCUS1596</name>
</gene>
<dbReference type="GO" id="GO:0008420">
    <property type="term" value="F:RNA polymerase II CTD heptapeptide repeat phosphatase activity"/>
    <property type="evidence" value="ECO:0007669"/>
    <property type="project" value="InterPro"/>
</dbReference>
<dbReference type="AlphaFoldDB" id="A0A484K2X6"/>
<dbReference type="InterPro" id="IPR004274">
    <property type="entry name" value="FCP1_dom"/>
</dbReference>
<evidence type="ECO:0000256" key="5">
    <source>
        <dbReference type="ARBA" id="ARBA00047761"/>
    </source>
</evidence>
<evidence type="ECO:0000256" key="4">
    <source>
        <dbReference type="ARBA" id="ARBA00023242"/>
    </source>
</evidence>
<proteinExistence type="predicted"/>
<dbReference type="GO" id="GO:0005634">
    <property type="term" value="C:nucleus"/>
    <property type="evidence" value="ECO:0007669"/>
    <property type="project" value="UniProtKB-SubCell"/>
</dbReference>
<keyword evidence="4" id="KW-0539">Nucleus</keyword>
<evidence type="ECO:0000313" key="8">
    <source>
        <dbReference type="EMBL" id="VFQ59820.1"/>
    </source>
</evidence>
<dbReference type="CDD" id="cd07521">
    <property type="entry name" value="HAD_FCP1-like"/>
    <property type="match status" value="1"/>
</dbReference>
<dbReference type="PANTHER" id="PTHR23081">
    <property type="entry name" value="RNA POLYMERASE II CTD PHOSPHATASE"/>
    <property type="match status" value="1"/>
</dbReference>
<evidence type="ECO:0000256" key="6">
    <source>
        <dbReference type="ARBA" id="ARBA00048336"/>
    </source>
</evidence>
<name>A0A484K2X6_9ASTE</name>
<evidence type="ECO:0000256" key="3">
    <source>
        <dbReference type="ARBA" id="ARBA00022801"/>
    </source>
</evidence>
<dbReference type="Proteomes" id="UP000595140">
    <property type="component" value="Unassembled WGS sequence"/>
</dbReference>
<dbReference type="PANTHER" id="PTHR23081:SF36">
    <property type="entry name" value="RNA POLYMERASE II SUBUNIT A C-TERMINAL DOMAIN PHOSPHATASE"/>
    <property type="match status" value="1"/>
</dbReference>